<dbReference type="PANTHER" id="PTHR43685:SF2">
    <property type="entry name" value="GLYCOSYLTRANSFERASE 2-LIKE DOMAIN-CONTAINING PROTEIN"/>
    <property type="match status" value="1"/>
</dbReference>
<organism evidence="2">
    <name type="scientific">bioreactor metagenome</name>
    <dbReference type="NCBI Taxonomy" id="1076179"/>
    <lineage>
        <taxon>unclassified sequences</taxon>
        <taxon>metagenomes</taxon>
        <taxon>ecological metagenomes</taxon>
    </lineage>
</organism>
<comment type="caution">
    <text evidence="2">The sequence shown here is derived from an EMBL/GenBank/DDBJ whole genome shotgun (WGS) entry which is preliminary data.</text>
</comment>
<dbReference type="CDD" id="cd00761">
    <property type="entry name" value="Glyco_tranf_GTA_type"/>
    <property type="match status" value="1"/>
</dbReference>
<proteinExistence type="predicted"/>
<protein>
    <recommendedName>
        <fullName evidence="1">Glycosyltransferase 2-like domain-containing protein</fullName>
    </recommendedName>
</protein>
<dbReference type="InterPro" id="IPR001173">
    <property type="entry name" value="Glyco_trans_2-like"/>
</dbReference>
<dbReference type="Gene3D" id="3.90.550.10">
    <property type="entry name" value="Spore Coat Polysaccharide Biosynthesis Protein SpsA, Chain A"/>
    <property type="match status" value="1"/>
</dbReference>
<sequence>MPKDLALSFIIPVYNRERLVERALQSVLSAGLDEVEVLLVDDCSSDGSARICADYAARFDNVRFFRTPRNCGPGGARNHALPMARGRFVFFLDSDDYVDTDALPQVVSITREHPDTDLIFLNCTVIYKDGSLRSYSPARETGPLGMAECVKRYPTLASNTFCMFAFRRSLLQANRLCFPDLAYMEDICFTLSAFCCATSIYLCARPFYVYNHVTEDSLSENAGNSELCGGLMRCAGLCRQLCDRHGAYSQMLLRCLTRIAVIAFSRLNLEQAAISDQPQVRRTYDLFLRFCAEIRLRFPSRALLLCVANNKTLGLARNLKGLGLHIAGFLDNNPSAENWNVKCCSAEGFSVFHPEHAAVEEAGAVLIFNDNYQTVSELERQLSSYGLIQNRDYLSIYNLEVFSDFLFHEGETRQARGDLG</sequence>
<gene>
    <name evidence="2" type="ORF">SDC9_67608</name>
</gene>
<reference evidence="2" key="1">
    <citation type="submission" date="2019-08" db="EMBL/GenBank/DDBJ databases">
        <authorList>
            <person name="Kucharzyk K."/>
            <person name="Murdoch R.W."/>
            <person name="Higgins S."/>
            <person name="Loffler F."/>
        </authorList>
    </citation>
    <scope>NUCLEOTIDE SEQUENCE</scope>
</reference>
<dbReference type="PANTHER" id="PTHR43685">
    <property type="entry name" value="GLYCOSYLTRANSFERASE"/>
    <property type="match status" value="1"/>
</dbReference>
<dbReference type="InterPro" id="IPR029044">
    <property type="entry name" value="Nucleotide-diphossugar_trans"/>
</dbReference>
<feature type="domain" description="Glycosyltransferase 2-like" evidence="1">
    <location>
        <begin position="8"/>
        <end position="172"/>
    </location>
</feature>
<dbReference type="EMBL" id="VSSQ01003535">
    <property type="protein sequence ID" value="MPM21165.1"/>
    <property type="molecule type" value="Genomic_DNA"/>
</dbReference>
<dbReference type="InterPro" id="IPR050834">
    <property type="entry name" value="Glycosyltransf_2"/>
</dbReference>
<evidence type="ECO:0000259" key="1">
    <source>
        <dbReference type="Pfam" id="PF00535"/>
    </source>
</evidence>
<evidence type="ECO:0000313" key="2">
    <source>
        <dbReference type="EMBL" id="MPM21165.1"/>
    </source>
</evidence>
<dbReference type="AlphaFoldDB" id="A0A644XY82"/>
<dbReference type="Pfam" id="PF00535">
    <property type="entry name" value="Glycos_transf_2"/>
    <property type="match status" value="1"/>
</dbReference>
<accession>A0A644XY82</accession>
<dbReference type="SUPFAM" id="SSF53448">
    <property type="entry name" value="Nucleotide-diphospho-sugar transferases"/>
    <property type="match status" value="1"/>
</dbReference>
<name>A0A644XY82_9ZZZZ</name>